<proteinExistence type="predicted"/>
<dbReference type="Proteomes" id="UP000299290">
    <property type="component" value="Unassembled WGS sequence"/>
</dbReference>
<gene>
    <name evidence="3" type="ORF">SANT12839_101170</name>
</gene>
<keyword evidence="1" id="KW-0472">Membrane</keyword>
<evidence type="ECO:0000313" key="4">
    <source>
        <dbReference type="Proteomes" id="UP000299290"/>
    </source>
</evidence>
<keyword evidence="1" id="KW-1133">Transmembrane helix</keyword>
<evidence type="ECO:0000313" key="3">
    <source>
        <dbReference type="EMBL" id="GDY49235.1"/>
    </source>
</evidence>
<comment type="caution">
    <text evidence="3">The sequence shown here is derived from an EMBL/GenBank/DDBJ whole genome shotgun (WGS) entry which is preliminary data.</text>
</comment>
<reference evidence="3 4" key="1">
    <citation type="journal article" date="2020" name="Int. J. Syst. Evol. Microbiol.">
        <title>Reclassification of Streptomyces castelarensis and Streptomyces sporoclivatus as later heterotypic synonyms of Streptomyces antimycoticus.</title>
        <authorList>
            <person name="Komaki H."/>
            <person name="Tamura T."/>
        </authorList>
    </citation>
    <scope>NUCLEOTIDE SEQUENCE [LARGE SCALE GENOMIC DNA]</scope>
    <source>
        <strain evidence="3 4">NBRC 12839</strain>
    </source>
</reference>
<evidence type="ECO:0000259" key="2">
    <source>
        <dbReference type="Pfam" id="PF13400"/>
    </source>
</evidence>
<dbReference type="RefSeq" id="WP_137970579.1">
    <property type="nucleotide sequence ID" value="NZ_BJHV01000003.1"/>
</dbReference>
<dbReference type="Pfam" id="PF13400">
    <property type="entry name" value="Tad"/>
    <property type="match status" value="1"/>
</dbReference>
<dbReference type="AlphaFoldDB" id="A0A4D4KJV5"/>
<name>A0A4D4KJV5_9ACTN</name>
<protein>
    <submittedName>
        <fullName evidence="3">Membrane protein</fullName>
    </submittedName>
</protein>
<accession>A0A4D4KJV5</accession>
<keyword evidence="4" id="KW-1185">Reference proteome</keyword>
<dbReference type="InterPro" id="IPR028087">
    <property type="entry name" value="Tad_N"/>
</dbReference>
<dbReference type="EMBL" id="BJHV01000003">
    <property type="protein sequence ID" value="GDY49235.1"/>
    <property type="molecule type" value="Genomic_DNA"/>
</dbReference>
<organism evidence="3 4">
    <name type="scientific">Streptomyces antimycoticus</name>
    <dbReference type="NCBI Taxonomy" id="68175"/>
    <lineage>
        <taxon>Bacteria</taxon>
        <taxon>Bacillati</taxon>
        <taxon>Actinomycetota</taxon>
        <taxon>Actinomycetes</taxon>
        <taxon>Kitasatosporales</taxon>
        <taxon>Streptomycetaceae</taxon>
        <taxon>Streptomyces</taxon>
        <taxon>Streptomyces violaceusniger group</taxon>
    </lineage>
</organism>
<keyword evidence="1" id="KW-0812">Transmembrane</keyword>
<feature type="domain" description="Putative Flp pilus-assembly TadG-like N-terminal" evidence="2">
    <location>
        <begin position="19"/>
        <end position="66"/>
    </location>
</feature>
<evidence type="ECO:0000256" key="1">
    <source>
        <dbReference type="SAM" id="Phobius"/>
    </source>
</evidence>
<sequence>MTPALHLRRLARRARRDTGSVSLLMVGAALMGFLVIGLVVDGGGAMSAQSRADYAAQEAARAGGQQIDPAQAIPGQAIIVDPSAARAAARAYLDDEELEGSVTVSEDGQTLTVTVHGTYDALFTSLIGKSTINVTGHGTAHLLHQAGG</sequence>
<feature type="transmembrane region" description="Helical" evidence="1">
    <location>
        <begin position="21"/>
        <end position="40"/>
    </location>
</feature>